<keyword evidence="1" id="KW-0378">Hydrolase</keyword>
<dbReference type="InterPro" id="IPR029058">
    <property type="entry name" value="AB_hydrolase_fold"/>
</dbReference>
<evidence type="ECO:0000313" key="3">
    <source>
        <dbReference type="EMBL" id="TDT14509.1"/>
    </source>
</evidence>
<dbReference type="PANTHER" id="PTHR48081">
    <property type="entry name" value="AB HYDROLASE SUPERFAMILY PROTEIN C4A8.06C"/>
    <property type="match status" value="1"/>
</dbReference>
<name>A0A4R7HVF4_9ACTN</name>
<dbReference type="GO" id="GO:0016787">
    <property type="term" value="F:hydrolase activity"/>
    <property type="evidence" value="ECO:0007669"/>
    <property type="project" value="UniProtKB-KW"/>
</dbReference>
<evidence type="ECO:0000256" key="1">
    <source>
        <dbReference type="ARBA" id="ARBA00022801"/>
    </source>
</evidence>
<evidence type="ECO:0000313" key="4">
    <source>
        <dbReference type="Proteomes" id="UP000294558"/>
    </source>
</evidence>
<reference evidence="3 4" key="1">
    <citation type="submission" date="2019-03" db="EMBL/GenBank/DDBJ databases">
        <title>Sequencing the genomes of 1000 actinobacteria strains.</title>
        <authorList>
            <person name="Klenk H.-P."/>
        </authorList>
    </citation>
    <scope>NUCLEOTIDE SEQUENCE [LARGE SCALE GENOMIC DNA]</scope>
    <source>
        <strain evidence="3 4">DSM 18936</strain>
    </source>
</reference>
<dbReference type="Pfam" id="PF07859">
    <property type="entry name" value="Abhydrolase_3"/>
    <property type="match status" value="1"/>
</dbReference>
<dbReference type="PANTHER" id="PTHR48081:SF8">
    <property type="entry name" value="ALPHA_BETA HYDROLASE FOLD-3 DOMAIN-CONTAINING PROTEIN-RELATED"/>
    <property type="match status" value="1"/>
</dbReference>
<dbReference type="EMBL" id="SOAU01000001">
    <property type="protein sequence ID" value="TDT14509.1"/>
    <property type="molecule type" value="Genomic_DNA"/>
</dbReference>
<proteinExistence type="predicted"/>
<sequence>MRRLLPLTIITAAVAVFAGLAVARRQRRIAAVAPELRHPQLMVPMSLRSDSSLQTGRRLIDALSKQAGKLVADGVDVRTEMVPTDGGDPPVRTLVYEPSGRVGPSAALLWIHGGGLVMGRPEMNHELCSRIAKELSIVVVNPDYRLAPEDPFPAGLDDCVTTLAWMHAQADALGLDTGRVAVGGGSAGGGLAACLAQVATDRGDLPVRFQLLQYPMLDDRTPLRDTDALLWTNTSNEYAWTAYLNHPPREHEGRPYASASRRVDFRGLPAAWIGVGDIDLFHDECVDYAERLEAAGVPVRFDVVPGMYHGAEAIRPDAPAAAGFIDGMLSALASGLEVERVVA</sequence>
<evidence type="ECO:0000259" key="2">
    <source>
        <dbReference type="Pfam" id="PF07859"/>
    </source>
</evidence>
<feature type="domain" description="Alpha/beta hydrolase fold-3" evidence="2">
    <location>
        <begin position="108"/>
        <end position="311"/>
    </location>
</feature>
<dbReference type="InterPro" id="IPR013094">
    <property type="entry name" value="AB_hydrolase_3"/>
</dbReference>
<dbReference type="InterPro" id="IPR050300">
    <property type="entry name" value="GDXG_lipolytic_enzyme"/>
</dbReference>
<gene>
    <name evidence="3" type="ORF">BDK89_0064</name>
</gene>
<dbReference type="Gene3D" id="3.40.50.1820">
    <property type="entry name" value="alpha/beta hydrolase"/>
    <property type="match status" value="1"/>
</dbReference>
<dbReference type="RefSeq" id="WP_133867051.1">
    <property type="nucleotide sequence ID" value="NZ_SOAU01000001.1"/>
</dbReference>
<dbReference type="OrthoDB" id="9803828at2"/>
<organism evidence="3 4">
    <name type="scientific">Ilumatobacter fluminis</name>
    <dbReference type="NCBI Taxonomy" id="467091"/>
    <lineage>
        <taxon>Bacteria</taxon>
        <taxon>Bacillati</taxon>
        <taxon>Actinomycetota</taxon>
        <taxon>Acidimicrobiia</taxon>
        <taxon>Acidimicrobiales</taxon>
        <taxon>Ilumatobacteraceae</taxon>
        <taxon>Ilumatobacter</taxon>
    </lineage>
</organism>
<dbReference type="AlphaFoldDB" id="A0A4R7HVF4"/>
<protein>
    <submittedName>
        <fullName evidence="3">Acetyl esterase/lipase</fullName>
    </submittedName>
</protein>
<dbReference type="Proteomes" id="UP000294558">
    <property type="component" value="Unassembled WGS sequence"/>
</dbReference>
<keyword evidence="4" id="KW-1185">Reference proteome</keyword>
<accession>A0A4R7HVF4</accession>
<comment type="caution">
    <text evidence="3">The sequence shown here is derived from an EMBL/GenBank/DDBJ whole genome shotgun (WGS) entry which is preliminary data.</text>
</comment>
<dbReference type="SUPFAM" id="SSF53474">
    <property type="entry name" value="alpha/beta-Hydrolases"/>
    <property type="match status" value="1"/>
</dbReference>